<feature type="domain" description="PD-(D/E)XK endonuclease-like" evidence="9">
    <location>
        <begin position="3"/>
        <end position="235"/>
    </location>
</feature>
<dbReference type="Pfam" id="PF12705">
    <property type="entry name" value="PDDEXK_1"/>
    <property type="match status" value="1"/>
</dbReference>
<reference evidence="10 11" key="1">
    <citation type="journal article" date="2017" name="Int. J. Syst. Evol. Microbiol.">
        <title>Bacillus notoginsengisoli sp. nov., a novel bacterium isolated from the rhizosphere of Panax notoginseng.</title>
        <authorList>
            <person name="Zhang M.Y."/>
            <person name="Cheng J."/>
            <person name="Cai Y."/>
            <person name="Zhang T.Y."/>
            <person name="Wu Y.Y."/>
            <person name="Manikprabhu D."/>
            <person name="Li W.J."/>
            <person name="Zhang Y.X."/>
        </authorList>
    </citation>
    <scope>NUCLEOTIDE SEQUENCE [LARGE SCALE GENOMIC DNA]</scope>
    <source>
        <strain evidence="10 11">JCM 30743</strain>
    </source>
</reference>
<dbReference type="EMBL" id="QWEG01000010">
    <property type="protein sequence ID" value="RHW37298.1"/>
    <property type="molecule type" value="Genomic_DNA"/>
</dbReference>
<keyword evidence="2" id="KW-0227">DNA damage</keyword>
<keyword evidence="5" id="KW-0067">ATP-binding</keyword>
<dbReference type="InterPro" id="IPR038726">
    <property type="entry name" value="PDDEXK_AddAB-type"/>
</dbReference>
<comment type="caution">
    <text evidence="10">The sequence shown here is derived from an EMBL/GenBank/DDBJ whole genome shotgun (WGS) entry which is preliminary data.</text>
</comment>
<dbReference type="GO" id="GO:0006281">
    <property type="term" value="P:DNA repair"/>
    <property type="evidence" value="ECO:0007669"/>
    <property type="project" value="UniProtKB-KW"/>
</dbReference>
<feature type="compositionally biased region" description="Acidic residues" evidence="8">
    <location>
        <begin position="518"/>
        <end position="536"/>
    </location>
</feature>
<gene>
    <name evidence="10" type="ORF">D1B31_16155</name>
</gene>
<evidence type="ECO:0000259" key="9">
    <source>
        <dbReference type="Pfam" id="PF12705"/>
    </source>
</evidence>
<keyword evidence="4" id="KW-0347">Helicase</keyword>
<evidence type="ECO:0000256" key="7">
    <source>
        <dbReference type="ARBA" id="ARBA00023204"/>
    </source>
</evidence>
<evidence type="ECO:0000256" key="8">
    <source>
        <dbReference type="SAM" id="MobiDB-lite"/>
    </source>
</evidence>
<keyword evidence="11" id="KW-1185">Reference proteome</keyword>
<dbReference type="GO" id="GO:0005524">
    <property type="term" value="F:ATP binding"/>
    <property type="evidence" value="ECO:0007669"/>
    <property type="project" value="UniProtKB-KW"/>
</dbReference>
<dbReference type="GO" id="GO:0003677">
    <property type="term" value="F:DNA binding"/>
    <property type="evidence" value="ECO:0007669"/>
    <property type="project" value="UniProtKB-KW"/>
</dbReference>
<evidence type="ECO:0000313" key="11">
    <source>
        <dbReference type="Proteomes" id="UP000284416"/>
    </source>
</evidence>
<name>A0A417YRM6_9BACI</name>
<dbReference type="Proteomes" id="UP000284416">
    <property type="component" value="Unassembled WGS sequence"/>
</dbReference>
<accession>A0A417YRM6</accession>
<dbReference type="OrthoDB" id="5413799at2"/>
<feature type="region of interest" description="Disordered" evidence="8">
    <location>
        <begin position="496"/>
        <end position="628"/>
    </location>
</feature>
<evidence type="ECO:0000256" key="3">
    <source>
        <dbReference type="ARBA" id="ARBA00022801"/>
    </source>
</evidence>
<dbReference type="InterPro" id="IPR011604">
    <property type="entry name" value="PDDEXK-like_dom_sf"/>
</dbReference>
<evidence type="ECO:0000256" key="4">
    <source>
        <dbReference type="ARBA" id="ARBA00022806"/>
    </source>
</evidence>
<feature type="compositionally biased region" description="Basic and acidic residues" evidence="8">
    <location>
        <begin position="558"/>
        <end position="572"/>
    </location>
</feature>
<keyword evidence="7" id="KW-0234">DNA repair</keyword>
<organism evidence="10 11">
    <name type="scientific">Neobacillus notoginsengisoli</name>
    <dbReference type="NCBI Taxonomy" id="1578198"/>
    <lineage>
        <taxon>Bacteria</taxon>
        <taxon>Bacillati</taxon>
        <taxon>Bacillota</taxon>
        <taxon>Bacilli</taxon>
        <taxon>Bacillales</taxon>
        <taxon>Bacillaceae</taxon>
        <taxon>Neobacillus</taxon>
    </lineage>
</organism>
<proteinExistence type="predicted"/>
<evidence type="ECO:0000313" key="10">
    <source>
        <dbReference type="EMBL" id="RHW37298.1"/>
    </source>
</evidence>
<sequence>MTQFSYSRVSLFNDCPFHFDLRYIKRLTELPRYDADNPLIIGNALHTGVEHDVETAINEYYNAYPVLTDPIIEEALKLEILIPKVKAFLDKNFSDCELIHEYKIDHYDFVGYVDLIIQAPDGTCMVMDFKYSNNIKNYLESGQLHIYKDRLERDGFSVKKLAYMFVPKTSMKQKDNEDLFHFRKRLIRAVEESEVTFVPIDFDEMESVYFKNSVEKIKRTKDFSKRNVTKKCFSCIPKFAPNYLEAIYNDKGEIELVLPKNERRERKIDTKPDFWIYADSYVGKSTFVDNIPNVLFLNTDGNTDNTTAPVIPIKDIVTKSGRVTNRKLAWEVFLDAINDLETEENDYEAVALDLVEDIYEHCRVYVFDKNGWEHESDGSYGKGWSKVTTEFNNAMKRLKALGYQIGYVSKEKVEEITLKGGVKRTTFKPNINDKVANFLTGTVDLTLRAYVDSNDERFLQLKKKQNVFGGGRFDWQVETIPLEMDAFIEELKAAQDGKATKKKEKPKRTGRVKKEVAVELEDGETITATYEEEQPPAEEKPKRQHRSRTVAEEAAPAEEEKPKRERKARNADSDAAEEEKPKRTRRSRAAVADDDTPPGEDAPAEVAGEEEEKPARTRRTRREREKKS</sequence>
<keyword evidence="1" id="KW-0547">Nucleotide-binding</keyword>
<keyword evidence="3" id="KW-0378">Hydrolase</keyword>
<evidence type="ECO:0000256" key="1">
    <source>
        <dbReference type="ARBA" id="ARBA00022741"/>
    </source>
</evidence>
<dbReference type="Pfam" id="PF13479">
    <property type="entry name" value="AAA_24"/>
    <property type="match status" value="1"/>
</dbReference>
<evidence type="ECO:0000256" key="6">
    <source>
        <dbReference type="ARBA" id="ARBA00023125"/>
    </source>
</evidence>
<evidence type="ECO:0000256" key="5">
    <source>
        <dbReference type="ARBA" id="ARBA00022840"/>
    </source>
</evidence>
<dbReference type="GO" id="GO:0004386">
    <property type="term" value="F:helicase activity"/>
    <property type="evidence" value="ECO:0007669"/>
    <property type="project" value="UniProtKB-KW"/>
</dbReference>
<protein>
    <submittedName>
        <fullName evidence="10">NTP-binding protein</fullName>
    </submittedName>
</protein>
<dbReference type="RefSeq" id="WP_118922251.1">
    <property type="nucleotide sequence ID" value="NZ_QWEG01000010.1"/>
</dbReference>
<dbReference type="GO" id="GO:0016787">
    <property type="term" value="F:hydrolase activity"/>
    <property type="evidence" value="ECO:0007669"/>
    <property type="project" value="UniProtKB-KW"/>
</dbReference>
<feature type="compositionally biased region" description="Basic residues" evidence="8">
    <location>
        <begin position="500"/>
        <end position="511"/>
    </location>
</feature>
<dbReference type="AlphaFoldDB" id="A0A417YRM6"/>
<dbReference type="Gene3D" id="3.90.320.10">
    <property type="match status" value="1"/>
</dbReference>
<keyword evidence="6" id="KW-0238">DNA-binding</keyword>
<evidence type="ECO:0000256" key="2">
    <source>
        <dbReference type="ARBA" id="ARBA00022763"/>
    </source>
</evidence>